<evidence type="ECO:0000313" key="2">
    <source>
        <dbReference type="Proteomes" id="UP000003688"/>
    </source>
</evidence>
<gene>
    <name evidence="1" type="ORF">Cflav_PD5906</name>
</gene>
<name>B9X9M7_PEDPL</name>
<reference evidence="1 2" key="1">
    <citation type="journal article" date="2011" name="J. Bacteriol.">
        <title>Genome sequence of 'Pedosphaera parvula' Ellin514, an aerobic Verrucomicrobial isolate from pasture soil.</title>
        <authorList>
            <person name="Kant R."/>
            <person name="van Passel M.W."/>
            <person name="Sangwan P."/>
            <person name="Palva A."/>
            <person name="Lucas S."/>
            <person name="Copeland A."/>
            <person name="Lapidus A."/>
            <person name="Glavina Del Rio T."/>
            <person name="Dalin E."/>
            <person name="Tice H."/>
            <person name="Bruce D."/>
            <person name="Goodwin L."/>
            <person name="Pitluck S."/>
            <person name="Chertkov O."/>
            <person name="Larimer F.W."/>
            <person name="Land M.L."/>
            <person name="Hauser L."/>
            <person name="Brettin T.S."/>
            <person name="Detter J.C."/>
            <person name="Han S."/>
            <person name="de Vos W.M."/>
            <person name="Janssen P.H."/>
            <person name="Smidt H."/>
        </authorList>
    </citation>
    <scope>NUCLEOTIDE SEQUENCE [LARGE SCALE GENOMIC DNA]</scope>
    <source>
        <strain evidence="1 2">Ellin514</strain>
    </source>
</reference>
<dbReference type="AlphaFoldDB" id="B9X9M7"/>
<dbReference type="RefSeq" id="WP_007412578.1">
    <property type="nucleotide sequence ID" value="NZ_ABOX02000001.1"/>
</dbReference>
<keyword evidence="2" id="KW-1185">Reference proteome</keyword>
<comment type="caution">
    <text evidence="1">The sequence shown here is derived from an EMBL/GenBank/DDBJ whole genome shotgun (WGS) entry which is preliminary data.</text>
</comment>
<dbReference type="EMBL" id="ABOX02000001">
    <property type="protein sequence ID" value="EEF63271.1"/>
    <property type="molecule type" value="Genomic_DNA"/>
</dbReference>
<dbReference type="STRING" id="320771.Cflav_PD5906"/>
<protein>
    <submittedName>
        <fullName evidence="1">Uncharacterized protein</fullName>
    </submittedName>
</protein>
<accession>B9X9M7</accession>
<dbReference type="Proteomes" id="UP000003688">
    <property type="component" value="Unassembled WGS sequence"/>
</dbReference>
<sequence length="204" mass="23510">MSILASLTKRWNYSVECPGSGRLLYREGNREFIFPAYEEDGVIVLAGVPSSQRVRFFFNWYKAHSAFTPEDSQRILPRIRSHLNAHGVEVRIFAQSDQETKAFEFYPELFECRSQASAILEEIGFNWFSDYGSIDILHHEYGLEICGIHEEESIEPILLALQQGFPQWHHFGAYLHDYGREQGWALSISLFPAEPCGSGWIDEN</sequence>
<dbReference type="OrthoDB" id="3078480at2"/>
<evidence type="ECO:0000313" key="1">
    <source>
        <dbReference type="EMBL" id="EEF63271.1"/>
    </source>
</evidence>
<organism evidence="1 2">
    <name type="scientific">Pedosphaera parvula (strain Ellin514)</name>
    <dbReference type="NCBI Taxonomy" id="320771"/>
    <lineage>
        <taxon>Bacteria</taxon>
        <taxon>Pseudomonadati</taxon>
        <taxon>Verrucomicrobiota</taxon>
        <taxon>Pedosphaerae</taxon>
        <taxon>Pedosphaerales</taxon>
        <taxon>Pedosphaeraceae</taxon>
        <taxon>Pedosphaera</taxon>
    </lineage>
</organism>
<proteinExistence type="predicted"/>